<evidence type="ECO:0000256" key="2">
    <source>
        <dbReference type="SAM" id="Phobius"/>
    </source>
</evidence>
<evidence type="ECO:0000313" key="5">
    <source>
        <dbReference type="Proteomes" id="UP000663827"/>
    </source>
</evidence>
<dbReference type="InterPro" id="IPR014001">
    <property type="entry name" value="Helicase_ATP-bd"/>
</dbReference>
<dbReference type="Proteomes" id="UP000663827">
    <property type="component" value="Unassembled WGS sequence"/>
</dbReference>
<dbReference type="Gene3D" id="1.10.167.10">
    <property type="entry name" value="Regulator of G-protein Signalling 4, domain 2"/>
    <property type="match status" value="1"/>
</dbReference>
<name>A0A8H3E521_9AGAM</name>
<dbReference type="Pfam" id="PF11976">
    <property type="entry name" value="Rad60-SLD"/>
    <property type="match status" value="1"/>
</dbReference>
<feature type="compositionally biased region" description="Basic and acidic residues" evidence="1">
    <location>
        <begin position="321"/>
        <end position="333"/>
    </location>
</feature>
<comment type="caution">
    <text evidence="4">The sequence shown here is derived from an EMBL/GenBank/DDBJ whole genome shotgun (WGS) entry which is preliminary data.</text>
</comment>
<evidence type="ECO:0000259" key="3">
    <source>
        <dbReference type="PROSITE" id="PS51192"/>
    </source>
</evidence>
<dbReference type="GO" id="GO:0003676">
    <property type="term" value="F:nucleic acid binding"/>
    <property type="evidence" value="ECO:0007669"/>
    <property type="project" value="InterPro"/>
</dbReference>
<feature type="domain" description="Helicase ATP-binding" evidence="3">
    <location>
        <begin position="43"/>
        <end position="218"/>
    </location>
</feature>
<feature type="transmembrane region" description="Helical" evidence="2">
    <location>
        <begin position="957"/>
        <end position="977"/>
    </location>
</feature>
<dbReference type="Pfam" id="PF00270">
    <property type="entry name" value="DEAD"/>
    <property type="match status" value="1"/>
</dbReference>
<proteinExistence type="predicted"/>
<feature type="region of interest" description="Disordered" evidence="1">
    <location>
        <begin position="287"/>
        <end position="434"/>
    </location>
</feature>
<feature type="compositionally biased region" description="Acidic residues" evidence="1">
    <location>
        <begin position="397"/>
        <end position="411"/>
    </location>
</feature>
<protein>
    <recommendedName>
        <fullName evidence="3">Helicase ATP-binding domain-containing protein</fullName>
    </recommendedName>
</protein>
<dbReference type="SMART" id="SM00487">
    <property type="entry name" value="DEXDc"/>
    <property type="match status" value="1"/>
</dbReference>
<dbReference type="InterPro" id="IPR036305">
    <property type="entry name" value="RGS_sf"/>
</dbReference>
<feature type="region of interest" description="Disordered" evidence="1">
    <location>
        <begin position="840"/>
        <end position="874"/>
    </location>
</feature>
<accession>A0A8H3E521</accession>
<dbReference type="EMBL" id="CAJNJQ010002974">
    <property type="protein sequence ID" value="CAE7189586.1"/>
    <property type="molecule type" value="Genomic_DNA"/>
</dbReference>
<feature type="compositionally biased region" description="Basic residues" evidence="1">
    <location>
        <begin position="366"/>
        <end position="378"/>
    </location>
</feature>
<dbReference type="PANTHER" id="PTHR39466">
    <property type="entry name" value="RGS DOMAIN-CONTAINING PROTEIN"/>
    <property type="match status" value="1"/>
</dbReference>
<feature type="region of interest" description="Disordered" evidence="1">
    <location>
        <begin position="586"/>
        <end position="617"/>
    </location>
</feature>
<organism evidence="4 5">
    <name type="scientific">Rhizoctonia solani</name>
    <dbReference type="NCBI Taxonomy" id="456999"/>
    <lineage>
        <taxon>Eukaryota</taxon>
        <taxon>Fungi</taxon>
        <taxon>Dikarya</taxon>
        <taxon>Basidiomycota</taxon>
        <taxon>Agaricomycotina</taxon>
        <taxon>Agaricomycetes</taxon>
        <taxon>Cantharellales</taxon>
        <taxon>Ceratobasidiaceae</taxon>
        <taxon>Rhizoctonia</taxon>
    </lineage>
</organism>
<keyword evidence="2" id="KW-0812">Transmembrane</keyword>
<feature type="compositionally biased region" description="Polar residues" evidence="1">
    <location>
        <begin position="301"/>
        <end position="318"/>
    </location>
</feature>
<sequence length="1184" mass="131560">MEPAIDPNIIDTLPRPLTRVQHALVKAREQTGHIPYKYQLDVALALESSRDVLCVAGTGCGKSLAFILILFMYPEWIVWIISPLNFIENQMAKDYNDMGFRATSVNASTLTPKLLDDIKSGTYSVIISSPEAFHDHNKLRPVLFSKELANRRHITIADEAHCIKTWGESGFRKVYERVGDMRVFMPDPEHSPICAATATCSGSVKHAITRCLHLKDDYEFINLGNWRSNLCYGLHVMEGGQRSYAEITKLFDATAEPFEKRSQAVIFVETYLPGYWIAYELRKHFGLRPRPKPRPKPKVTSEPSTSATSLESSRTKSPVPNKDDDLFIRHDPNRLIYNQKKPREKSPLRDVKYFDNGDSDESPDSKRRKKDLAPKRAKPLPSWTFQTRDPTAANVDSGDDSSELEILEDDAFKDVPSAPLPKPKLRERSITPPPQDLRYQIGNEVHELLHNLYDVDDDRELSPEMESQDAIQLLPELAEIQNNARASSAAPEIDDSRSVNLHIKWIAHPTHPEPWESGSKSWDFNVPLIKPFGEIRRMLTGLPMTAQPILRWQSRRLFDGGTPASLLAGSRLDIQAMTKATNEYFDERHHLPSSAPGSDAEDDHDEPSGSQDESSAVAEKITLRLRTGPKEARPTTVKVFPDATIQTVIEAFLNKTGRVGMRGVSLQIDGDDLELDSTVADADLEDGPAAWSALLPSLTTLAPTTSVNSLVVTATNQPEIVKSSSFRDRFRIPNWALPTRAVPVILDDDDSLIPLDAILAGRTKSPIRVDDLKAFLRSDEHVTVASVRALEFLLTYNSYRAAFFALPPEKQAPHPYAALQGQSLARQAAEIQTMFQAAKPRRSRFSKDLPPPPTAMTSVTSPGSAYPHLDPEHQPLRPELQNIIDLYLQPHSLSPITPLVSHNTLNQALSSAKLTTHPSALDPIASRIHSHLATDVLPRFLDNAVLNLSTNTSRGRMLVACVSLAAAIVLEVFLILYRTGRAARLLAMPLWILAIGYAIGSRTGLCFWLAWRGTREHKFYETVEPTLSSPRKEPTFGASVTNIASVPRRPGALLARFTFFTRMQRTGSSVEPGRSDITAEKGQLPSIINLDAAIGEHRLSDESWKHVPNEHPSSPAVSKHSFAPIMKSESGVIKKLMRLTGTAVDTVAVEDSRVRKLQVVLGVRVAIWLVLSTSVVIGIIMAIP</sequence>
<feature type="transmembrane region" description="Helical" evidence="2">
    <location>
        <begin position="1161"/>
        <end position="1183"/>
    </location>
</feature>
<keyword evidence="2" id="KW-0472">Membrane</keyword>
<feature type="compositionally biased region" description="Basic residues" evidence="1">
    <location>
        <begin position="287"/>
        <end position="297"/>
    </location>
</feature>
<dbReference type="Gene3D" id="3.10.20.90">
    <property type="entry name" value="Phosphatidylinositol 3-kinase Catalytic Subunit, Chain A, domain 1"/>
    <property type="match status" value="1"/>
</dbReference>
<dbReference type="InterPro" id="IPR027417">
    <property type="entry name" value="P-loop_NTPase"/>
</dbReference>
<evidence type="ECO:0000313" key="4">
    <source>
        <dbReference type="EMBL" id="CAE7189586.1"/>
    </source>
</evidence>
<dbReference type="InterPro" id="IPR011545">
    <property type="entry name" value="DEAD/DEAH_box_helicase_dom"/>
</dbReference>
<dbReference type="GO" id="GO:0005524">
    <property type="term" value="F:ATP binding"/>
    <property type="evidence" value="ECO:0007669"/>
    <property type="project" value="InterPro"/>
</dbReference>
<gene>
    <name evidence="4" type="ORF">RDB_LOCUS125874</name>
</gene>
<evidence type="ECO:0000256" key="1">
    <source>
        <dbReference type="SAM" id="MobiDB-lite"/>
    </source>
</evidence>
<reference evidence="4" key="1">
    <citation type="submission" date="2021-01" db="EMBL/GenBank/DDBJ databases">
        <authorList>
            <person name="Kaushik A."/>
        </authorList>
    </citation>
    <scope>NUCLEOTIDE SEQUENCE</scope>
    <source>
        <strain evidence="4">AG5</strain>
    </source>
</reference>
<dbReference type="PROSITE" id="PS51192">
    <property type="entry name" value="HELICASE_ATP_BIND_1"/>
    <property type="match status" value="1"/>
</dbReference>
<dbReference type="PANTHER" id="PTHR39466:SF1">
    <property type="entry name" value="RGS DOMAIN-CONTAINING PROTEIN"/>
    <property type="match status" value="1"/>
</dbReference>
<dbReference type="SUPFAM" id="SSF52540">
    <property type="entry name" value="P-loop containing nucleoside triphosphate hydrolases"/>
    <property type="match status" value="1"/>
</dbReference>
<dbReference type="Gene3D" id="3.40.50.300">
    <property type="entry name" value="P-loop containing nucleotide triphosphate hydrolases"/>
    <property type="match status" value="1"/>
</dbReference>
<dbReference type="InterPro" id="IPR044926">
    <property type="entry name" value="RGS_subdomain_2"/>
</dbReference>
<dbReference type="SUPFAM" id="SSF48097">
    <property type="entry name" value="Regulator of G-protein signaling, RGS"/>
    <property type="match status" value="1"/>
</dbReference>
<keyword evidence="2" id="KW-1133">Transmembrane helix</keyword>
<dbReference type="InterPro" id="IPR022617">
    <property type="entry name" value="Rad60/SUMO-like_dom"/>
</dbReference>
<feature type="compositionally biased region" description="Basic and acidic residues" evidence="1">
    <location>
        <begin position="344"/>
        <end position="355"/>
    </location>
</feature>
<dbReference type="AlphaFoldDB" id="A0A8H3E521"/>